<sequence length="182" mass="20707">MLCCSLIRNRLPYNCPSSKQIPAISGNNNMYCTKPGQTYVCPAGATCRTAANSLNVHICCYENQKVTQTITSKPDYQLAQSGISNSFLRCNQNGNRSDDCSKGYICLQATDNRNQYLCCSIQTILQAIQSIFPEQQKLLMVSNKLLISNKNNKLLLYLIYFFKINFRYFFKKTFCSSICYNL</sequence>
<organism evidence="3">
    <name type="scientific">Brugia timori</name>
    <dbReference type="NCBI Taxonomy" id="42155"/>
    <lineage>
        <taxon>Eukaryota</taxon>
        <taxon>Metazoa</taxon>
        <taxon>Ecdysozoa</taxon>
        <taxon>Nematoda</taxon>
        <taxon>Chromadorea</taxon>
        <taxon>Rhabditida</taxon>
        <taxon>Spirurina</taxon>
        <taxon>Spiruromorpha</taxon>
        <taxon>Filarioidea</taxon>
        <taxon>Onchocercidae</taxon>
        <taxon>Brugia</taxon>
    </lineage>
</organism>
<dbReference type="InterPro" id="IPR006150">
    <property type="entry name" value="Cys_repeat_1"/>
</dbReference>
<name>A0A0R3QGJ0_9BILA</name>
<keyword evidence="2" id="KW-1185">Reference proteome</keyword>
<gene>
    <name evidence="1" type="ORF">BTMF_LOCUS4776</name>
</gene>
<dbReference type="SMART" id="SM00289">
    <property type="entry name" value="WR1"/>
    <property type="match status" value="2"/>
</dbReference>
<evidence type="ECO:0000313" key="2">
    <source>
        <dbReference type="Proteomes" id="UP000280834"/>
    </source>
</evidence>
<accession>A0A0R3QGJ0</accession>
<dbReference type="Proteomes" id="UP000280834">
    <property type="component" value="Unassembled WGS sequence"/>
</dbReference>
<dbReference type="STRING" id="42155.A0A0R3QGJ0"/>
<dbReference type="WBParaSite" id="BTMF_0000549001-mRNA-1">
    <property type="protein sequence ID" value="BTMF_0000549001-mRNA-1"/>
    <property type="gene ID" value="BTMF_0000549001"/>
</dbReference>
<protein>
    <submittedName>
        <fullName evidence="1 3">Uncharacterized protein</fullName>
    </submittedName>
</protein>
<evidence type="ECO:0000313" key="3">
    <source>
        <dbReference type="WBParaSite" id="BTMF_0000549001-mRNA-1"/>
    </source>
</evidence>
<proteinExistence type="predicted"/>
<dbReference type="AlphaFoldDB" id="A0A0R3QGJ0"/>
<reference evidence="3" key="1">
    <citation type="submission" date="2017-02" db="UniProtKB">
        <authorList>
            <consortium name="WormBaseParasite"/>
        </authorList>
    </citation>
    <scope>IDENTIFICATION</scope>
</reference>
<evidence type="ECO:0000313" key="1">
    <source>
        <dbReference type="EMBL" id="VDO17274.1"/>
    </source>
</evidence>
<reference evidence="1 2" key="2">
    <citation type="submission" date="2018-11" db="EMBL/GenBank/DDBJ databases">
        <authorList>
            <consortium name="Pathogen Informatics"/>
        </authorList>
    </citation>
    <scope>NUCLEOTIDE SEQUENCE [LARGE SCALE GENOMIC DNA]</scope>
</reference>
<dbReference type="EMBL" id="UZAG01004865">
    <property type="protein sequence ID" value="VDO17274.1"/>
    <property type="molecule type" value="Genomic_DNA"/>
</dbReference>